<protein>
    <recommendedName>
        <fullName evidence="3">Transposase DDE domain-containing protein</fullName>
    </recommendedName>
</protein>
<dbReference type="Proteomes" id="UP000198596">
    <property type="component" value="Unassembled WGS sequence"/>
</dbReference>
<sequence length="79" mass="9149">MMTPVKAVKGECQEIKNRNKAPNDLYWTAVSRIRQPIESLFNWLIEKTNIQRACKVRSTKGLLRHLFGKIATAFTNLIF</sequence>
<keyword evidence="2" id="KW-1185">Reference proteome</keyword>
<name>A0A1I2F8H8_9FLAO</name>
<organism evidence="1 2">
    <name type="scientific">Flavobacterium xueshanense</name>
    <dbReference type="NCBI Taxonomy" id="935223"/>
    <lineage>
        <taxon>Bacteria</taxon>
        <taxon>Pseudomonadati</taxon>
        <taxon>Bacteroidota</taxon>
        <taxon>Flavobacteriia</taxon>
        <taxon>Flavobacteriales</taxon>
        <taxon>Flavobacteriaceae</taxon>
        <taxon>Flavobacterium</taxon>
    </lineage>
</organism>
<dbReference type="AlphaFoldDB" id="A0A1I2F8H8"/>
<gene>
    <name evidence="1" type="ORF">SAMN04488131_10763</name>
</gene>
<evidence type="ECO:0000313" key="2">
    <source>
        <dbReference type="Proteomes" id="UP000198596"/>
    </source>
</evidence>
<evidence type="ECO:0000313" key="1">
    <source>
        <dbReference type="EMBL" id="SFF01249.1"/>
    </source>
</evidence>
<reference evidence="2" key="1">
    <citation type="submission" date="2016-10" db="EMBL/GenBank/DDBJ databases">
        <authorList>
            <person name="Varghese N."/>
            <person name="Submissions S."/>
        </authorList>
    </citation>
    <scope>NUCLEOTIDE SEQUENCE [LARGE SCALE GENOMIC DNA]</scope>
    <source>
        <strain evidence="2">CGMCC 1.9227</strain>
    </source>
</reference>
<dbReference type="EMBL" id="FONQ01000007">
    <property type="protein sequence ID" value="SFF01249.1"/>
    <property type="molecule type" value="Genomic_DNA"/>
</dbReference>
<accession>A0A1I2F8H8</accession>
<dbReference type="RefSeq" id="WP_091204866.1">
    <property type="nucleotide sequence ID" value="NZ_FONQ01000007.1"/>
</dbReference>
<dbReference type="OrthoDB" id="1024829at2"/>
<proteinExistence type="predicted"/>
<evidence type="ECO:0008006" key="3">
    <source>
        <dbReference type="Google" id="ProtNLM"/>
    </source>
</evidence>